<proteinExistence type="predicted"/>
<dbReference type="Gene3D" id="2.60.120.330">
    <property type="entry name" value="B-lactam Antibiotic, Isopenicillin N Synthase, Chain"/>
    <property type="match status" value="1"/>
</dbReference>
<reference evidence="1" key="1">
    <citation type="submission" date="2020-04" db="EMBL/GenBank/DDBJ databases">
        <authorList>
            <person name="Chiriac C."/>
            <person name="Salcher M."/>
            <person name="Ghai R."/>
            <person name="Kavagutti S V."/>
        </authorList>
    </citation>
    <scope>NUCLEOTIDE SEQUENCE</scope>
</reference>
<accession>A0A6J5LYC5</accession>
<name>A0A6J5LYC5_9CAUD</name>
<protein>
    <submittedName>
        <fullName evidence="1">Uncharacterized protein</fullName>
    </submittedName>
</protein>
<sequence>MTTISSWDRTRATSTYHFDSQRLDQPQDVVTYLGQLDPAPWSQDIAEIVTSSRPASWGTRGYKGEGIEAPPEELQAEEYDIERVGADPKMIITHLNWSLPASLQTVSNSFGLQDCMNRIHVQMPGEVWNLHIDKLQKWCPEDPSRIMRIMIQLTDWQPGQFWEYGNYHYNQWRAGDVTTFDWANIPHSTANAGHHPRVTLQITGLATAQTHQFLTELAQ</sequence>
<organism evidence="1">
    <name type="scientific">uncultured Caudovirales phage</name>
    <dbReference type="NCBI Taxonomy" id="2100421"/>
    <lineage>
        <taxon>Viruses</taxon>
        <taxon>Duplodnaviria</taxon>
        <taxon>Heunggongvirae</taxon>
        <taxon>Uroviricota</taxon>
        <taxon>Caudoviricetes</taxon>
        <taxon>Peduoviridae</taxon>
        <taxon>Maltschvirus</taxon>
        <taxon>Maltschvirus maltsch</taxon>
    </lineage>
</organism>
<evidence type="ECO:0000313" key="1">
    <source>
        <dbReference type="EMBL" id="CAB4137740.1"/>
    </source>
</evidence>
<dbReference type="EMBL" id="LR796341">
    <property type="protein sequence ID" value="CAB4137740.1"/>
    <property type="molecule type" value="Genomic_DNA"/>
</dbReference>
<dbReference type="InterPro" id="IPR027443">
    <property type="entry name" value="IPNS-like_sf"/>
</dbReference>
<gene>
    <name evidence="1" type="ORF">UFOVP328_68</name>
</gene>